<dbReference type="AlphaFoldDB" id="A0A8C6SSH1"/>
<name>A0A8C6SSH1_9GOBI</name>
<reference evidence="9" key="1">
    <citation type="submission" date="2025-08" db="UniProtKB">
        <authorList>
            <consortium name="Ensembl"/>
        </authorList>
    </citation>
    <scope>IDENTIFICATION</scope>
</reference>
<dbReference type="Proteomes" id="UP000694523">
    <property type="component" value="Unplaced"/>
</dbReference>
<sequence length="359" mass="41012">MRPLWLIAGLVLMNAHLRLNVLLIHYILSYGRRQRQLIVGNTLPIPVLDLSLPSTVVLMEFTDSEWRENFPMSRSSFSWLCVVVDPFMRPEETTVRALPMRGAIVLYKLGSCGEYRLVANQFGVHKSTVKKFVYMFCHGMIDTVVKNFIKAPDMEEATQIAARFRRAFGLPQIIVLFILSSTLQRAMEVEGAGVHFYVIGDPAYPLLHWLIKGNTRARNLTAEEKSFNVHVSAARTCVEMAFGRLKARWRILLKIMDVNYTFCPFLIVTCCALHNFCERDTANPRWMQEATTFEAQLPQPGNPPANNANEMGRTVREAITNYMAANFPLRQVEVHFSQNPFQSFIVLKDLYHAILAIPK</sequence>
<keyword evidence="7" id="KW-0539">Nucleus</keyword>
<protein>
    <recommendedName>
        <fullName evidence="8">DDE Tnp4 domain-containing protein</fullName>
    </recommendedName>
</protein>
<comment type="subcellular location">
    <subcellularLocation>
        <location evidence="2">Nucleus</location>
    </subcellularLocation>
</comment>
<evidence type="ECO:0000256" key="3">
    <source>
        <dbReference type="ARBA" id="ARBA00006958"/>
    </source>
</evidence>
<dbReference type="GO" id="GO:0005634">
    <property type="term" value="C:nucleus"/>
    <property type="evidence" value="ECO:0007669"/>
    <property type="project" value="UniProtKB-SubCell"/>
</dbReference>
<keyword evidence="4" id="KW-0540">Nuclease</keyword>
<dbReference type="Ensembl" id="ENSNMLT00000010934.1">
    <property type="protein sequence ID" value="ENSNMLP00000009678.1"/>
    <property type="gene ID" value="ENSNMLG00000006721.1"/>
</dbReference>
<proteinExistence type="inferred from homology"/>
<evidence type="ECO:0000256" key="6">
    <source>
        <dbReference type="ARBA" id="ARBA00022801"/>
    </source>
</evidence>
<dbReference type="GO" id="GO:0016787">
    <property type="term" value="F:hydrolase activity"/>
    <property type="evidence" value="ECO:0007669"/>
    <property type="project" value="UniProtKB-KW"/>
</dbReference>
<keyword evidence="6" id="KW-0378">Hydrolase</keyword>
<accession>A0A8C6SSH1</accession>
<evidence type="ECO:0000313" key="10">
    <source>
        <dbReference type="Proteomes" id="UP000694523"/>
    </source>
</evidence>
<dbReference type="GO" id="GO:0046872">
    <property type="term" value="F:metal ion binding"/>
    <property type="evidence" value="ECO:0007669"/>
    <property type="project" value="UniProtKB-KW"/>
</dbReference>
<evidence type="ECO:0000256" key="4">
    <source>
        <dbReference type="ARBA" id="ARBA00022722"/>
    </source>
</evidence>
<dbReference type="PANTHER" id="PTHR22930:SF85">
    <property type="entry name" value="GH03217P-RELATED"/>
    <property type="match status" value="1"/>
</dbReference>
<dbReference type="PANTHER" id="PTHR22930">
    <property type="match status" value="1"/>
</dbReference>
<evidence type="ECO:0000256" key="7">
    <source>
        <dbReference type="ARBA" id="ARBA00023242"/>
    </source>
</evidence>
<reference evidence="9" key="2">
    <citation type="submission" date="2025-09" db="UniProtKB">
        <authorList>
            <consortium name="Ensembl"/>
        </authorList>
    </citation>
    <scope>IDENTIFICATION</scope>
</reference>
<organism evidence="9 10">
    <name type="scientific">Neogobius melanostomus</name>
    <name type="common">round goby</name>
    <dbReference type="NCBI Taxonomy" id="47308"/>
    <lineage>
        <taxon>Eukaryota</taxon>
        <taxon>Metazoa</taxon>
        <taxon>Chordata</taxon>
        <taxon>Craniata</taxon>
        <taxon>Vertebrata</taxon>
        <taxon>Euteleostomi</taxon>
        <taxon>Actinopterygii</taxon>
        <taxon>Neopterygii</taxon>
        <taxon>Teleostei</taxon>
        <taxon>Neoteleostei</taxon>
        <taxon>Acanthomorphata</taxon>
        <taxon>Gobiaria</taxon>
        <taxon>Gobiiformes</taxon>
        <taxon>Gobioidei</taxon>
        <taxon>Gobiidae</taxon>
        <taxon>Benthophilinae</taxon>
        <taxon>Neogobiini</taxon>
        <taxon>Neogobius</taxon>
    </lineage>
</organism>
<evidence type="ECO:0000256" key="2">
    <source>
        <dbReference type="ARBA" id="ARBA00004123"/>
    </source>
</evidence>
<dbReference type="Pfam" id="PF13359">
    <property type="entry name" value="DDE_Tnp_4"/>
    <property type="match status" value="1"/>
</dbReference>
<evidence type="ECO:0000259" key="8">
    <source>
        <dbReference type="Pfam" id="PF13359"/>
    </source>
</evidence>
<evidence type="ECO:0000256" key="1">
    <source>
        <dbReference type="ARBA" id="ARBA00001968"/>
    </source>
</evidence>
<dbReference type="InterPro" id="IPR027806">
    <property type="entry name" value="HARBI1_dom"/>
</dbReference>
<evidence type="ECO:0000313" key="9">
    <source>
        <dbReference type="Ensembl" id="ENSNMLP00000009678.1"/>
    </source>
</evidence>
<feature type="domain" description="DDE Tnp4" evidence="8">
    <location>
        <begin position="181"/>
        <end position="275"/>
    </location>
</feature>
<comment type="cofactor">
    <cofactor evidence="1">
        <name>a divalent metal cation</name>
        <dbReference type="ChEBI" id="CHEBI:60240"/>
    </cofactor>
</comment>
<comment type="similarity">
    <text evidence="3">Belongs to the HARBI1 family.</text>
</comment>
<evidence type="ECO:0000256" key="5">
    <source>
        <dbReference type="ARBA" id="ARBA00022723"/>
    </source>
</evidence>
<dbReference type="InterPro" id="IPR045249">
    <property type="entry name" value="HARBI1-like"/>
</dbReference>
<dbReference type="GO" id="GO:0004518">
    <property type="term" value="F:nuclease activity"/>
    <property type="evidence" value="ECO:0007669"/>
    <property type="project" value="UniProtKB-KW"/>
</dbReference>
<keyword evidence="5" id="KW-0479">Metal-binding</keyword>
<keyword evidence="10" id="KW-1185">Reference proteome</keyword>